<feature type="region of interest" description="Disordered" evidence="1">
    <location>
        <begin position="49"/>
        <end position="70"/>
    </location>
</feature>
<keyword evidence="3" id="KW-1185">Reference proteome</keyword>
<dbReference type="SUPFAM" id="SSF57756">
    <property type="entry name" value="Retrovirus zinc finger-like domains"/>
    <property type="match status" value="1"/>
</dbReference>
<name>A0ABU6UQL9_9FABA</name>
<dbReference type="Proteomes" id="UP001341840">
    <property type="component" value="Unassembled WGS sequence"/>
</dbReference>
<organism evidence="2 3">
    <name type="scientific">Stylosanthes scabra</name>
    <dbReference type="NCBI Taxonomy" id="79078"/>
    <lineage>
        <taxon>Eukaryota</taxon>
        <taxon>Viridiplantae</taxon>
        <taxon>Streptophyta</taxon>
        <taxon>Embryophyta</taxon>
        <taxon>Tracheophyta</taxon>
        <taxon>Spermatophyta</taxon>
        <taxon>Magnoliopsida</taxon>
        <taxon>eudicotyledons</taxon>
        <taxon>Gunneridae</taxon>
        <taxon>Pentapetalae</taxon>
        <taxon>rosids</taxon>
        <taxon>fabids</taxon>
        <taxon>Fabales</taxon>
        <taxon>Fabaceae</taxon>
        <taxon>Papilionoideae</taxon>
        <taxon>50 kb inversion clade</taxon>
        <taxon>dalbergioids sensu lato</taxon>
        <taxon>Dalbergieae</taxon>
        <taxon>Pterocarpus clade</taxon>
        <taxon>Stylosanthes</taxon>
    </lineage>
</organism>
<dbReference type="EMBL" id="JASCZI010121941">
    <property type="protein sequence ID" value="MED6163359.1"/>
    <property type="molecule type" value="Genomic_DNA"/>
</dbReference>
<reference evidence="2 3" key="1">
    <citation type="journal article" date="2023" name="Plants (Basel)">
        <title>Bridging the Gap: Combining Genomics and Transcriptomics Approaches to Understand Stylosanthes scabra, an Orphan Legume from the Brazilian Caatinga.</title>
        <authorList>
            <person name="Ferreira-Neto J.R.C."/>
            <person name="da Silva M.D."/>
            <person name="Binneck E."/>
            <person name="de Melo N.F."/>
            <person name="da Silva R.H."/>
            <person name="de Melo A.L.T.M."/>
            <person name="Pandolfi V."/>
            <person name="Bustamante F.O."/>
            <person name="Brasileiro-Vidal A.C."/>
            <person name="Benko-Iseppon A.M."/>
        </authorList>
    </citation>
    <scope>NUCLEOTIDE SEQUENCE [LARGE SCALE GENOMIC DNA]</scope>
    <source>
        <tissue evidence="2">Leaves</tissue>
    </source>
</reference>
<sequence>MGQLRGVNDPSRVKTKGTARANDASLKKGLKWRKCIKCGRLSHRLTRCPNATRASASVDAIPSGEQSEVE</sequence>
<evidence type="ECO:0000313" key="2">
    <source>
        <dbReference type="EMBL" id="MED6163359.1"/>
    </source>
</evidence>
<accession>A0ABU6UQL9</accession>
<dbReference type="InterPro" id="IPR036875">
    <property type="entry name" value="Znf_CCHC_sf"/>
</dbReference>
<feature type="non-terminal residue" evidence="2">
    <location>
        <position position="70"/>
    </location>
</feature>
<evidence type="ECO:0000256" key="1">
    <source>
        <dbReference type="SAM" id="MobiDB-lite"/>
    </source>
</evidence>
<feature type="region of interest" description="Disordered" evidence="1">
    <location>
        <begin position="1"/>
        <end position="25"/>
    </location>
</feature>
<protein>
    <recommendedName>
        <fullName evidence="4">CCHC-type domain-containing protein</fullName>
    </recommendedName>
</protein>
<gene>
    <name evidence="2" type="ORF">PIB30_079124</name>
</gene>
<evidence type="ECO:0000313" key="3">
    <source>
        <dbReference type="Proteomes" id="UP001341840"/>
    </source>
</evidence>
<proteinExistence type="predicted"/>
<comment type="caution">
    <text evidence="2">The sequence shown here is derived from an EMBL/GenBank/DDBJ whole genome shotgun (WGS) entry which is preliminary data.</text>
</comment>
<evidence type="ECO:0008006" key="4">
    <source>
        <dbReference type="Google" id="ProtNLM"/>
    </source>
</evidence>